<organism evidence="2">
    <name type="scientific">Polaromonas hydrogenivorans</name>
    <dbReference type="NCBI Taxonomy" id="335476"/>
    <lineage>
        <taxon>Bacteria</taxon>
        <taxon>Pseudomonadati</taxon>
        <taxon>Pseudomonadota</taxon>
        <taxon>Betaproteobacteria</taxon>
        <taxon>Burkholderiales</taxon>
        <taxon>Comamonadaceae</taxon>
        <taxon>Polaromonas</taxon>
    </lineage>
</organism>
<name>A0AAU7LR70_9BURK</name>
<keyword evidence="1" id="KW-0732">Signal</keyword>
<proteinExistence type="predicted"/>
<gene>
    <name evidence="2" type="ORF">ABLV49_19830</name>
</gene>
<dbReference type="EMBL" id="CP157675">
    <property type="protein sequence ID" value="XBP70090.1"/>
    <property type="molecule type" value="Genomic_DNA"/>
</dbReference>
<dbReference type="RefSeq" id="WP_349279180.1">
    <property type="nucleotide sequence ID" value="NZ_CBCSCU010000007.1"/>
</dbReference>
<reference evidence="2" key="1">
    <citation type="submission" date="2024-05" db="EMBL/GenBank/DDBJ databases">
        <authorList>
            <person name="Bunk B."/>
            <person name="Swiderski J."/>
            <person name="Sproer C."/>
            <person name="Thiel V."/>
        </authorList>
    </citation>
    <scope>NUCLEOTIDE SEQUENCE</scope>
    <source>
        <strain evidence="2">DSM 17735</strain>
    </source>
</reference>
<evidence type="ECO:0000313" key="2">
    <source>
        <dbReference type="EMBL" id="XBP70090.1"/>
    </source>
</evidence>
<feature type="signal peptide" evidence="1">
    <location>
        <begin position="1"/>
        <end position="28"/>
    </location>
</feature>
<accession>A0AAU7LR70</accession>
<protein>
    <submittedName>
        <fullName evidence="2">Uncharacterized protein</fullName>
    </submittedName>
</protein>
<dbReference type="AlphaFoldDB" id="A0AAU7LR70"/>
<evidence type="ECO:0000256" key="1">
    <source>
        <dbReference type="SAM" id="SignalP"/>
    </source>
</evidence>
<feature type="chain" id="PRO_5043403264" evidence="1">
    <location>
        <begin position="29"/>
        <end position="106"/>
    </location>
</feature>
<sequence>MTCSTPPSRHFHSLALALLAVLSGNALAAKAEDASEQVAQKAREELVCKQNVDKFEHAIDFVRETQGSTWTSAFKEKKLPAAVEKDLLKKDGYCGLSRYLKDKKLI</sequence>